<keyword evidence="1" id="KW-1133">Transmembrane helix</keyword>
<reference evidence="2 3" key="2">
    <citation type="journal article" date="2016" name="Appl. Microbiol. Biotechnol.">
        <title>Exploiting the genome sequence of Streptomyces nodosus for enhanced antibiotic production.</title>
        <authorList>
            <person name="Sweeney P."/>
            <person name="Murphy C.D."/>
            <person name="Caffrey P."/>
        </authorList>
    </citation>
    <scope>NUCLEOTIDE SEQUENCE [LARGE SCALE GENOMIC DNA]</scope>
    <source>
        <strain evidence="2 3">ATCC 14899</strain>
    </source>
</reference>
<name>A0A0B5DKI1_9ACTN</name>
<dbReference type="Proteomes" id="UP000031526">
    <property type="component" value="Chromosome"/>
</dbReference>
<evidence type="ECO:0000313" key="2">
    <source>
        <dbReference type="EMBL" id="AJE41675.1"/>
    </source>
</evidence>
<feature type="transmembrane region" description="Helical" evidence="1">
    <location>
        <begin position="75"/>
        <end position="94"/>
    </location>
</feature>
<keyword evidence="1" id="KW-0472">Membrane</keyword>
<dbReference type="HOGENOM" id="CLU_2262330_0_0_11"/>
<organism evidence="2 3">
    <name type="scientific">Streptomyces nodosus</name>
    <dbReference type="NCBI Taxonomy" id="40318"/>
    <lineage>
        <taxon>Bacteria</taxon>
        <taxon>Bacillati</taxon>
        <taxon>Actinomycetota</taxon>
        <taxon>Actinomycetes</taxon>
        <taxon>Kitasatosporales</taxon>
        <taxon>Streptomycetaceae</taxon>
        <taxon>Streptomyces</taxon>
    </lineage>
</organism>
<dbReference type="STRING" id="40318.SNOD_17835"/>
<protein>
    <submittedName>
        <fullName evidence="2">Uncharacterized protein</fullName>
    </submittedName>
</protein>
<dbReference type="AlphaFoldDB" id="A0A0B5DKI1"/>
<reference evidence="3" key="1">
    <citation type="submission" date="2014-09" db="EMBL/GenBank/DDBJ databases">
        <title>Sequence of the Streptomyces nodosus genome.</title>
        <authorList>
            <person name="Sweeney P."/>
            <person name="Stephens N."/>
            <person name="Murphy C."/>
            <person name="Caffrey P."/>
        </authorList>
    </citation>
    <scope>NUCLEOTIDE SEQUENCE [LARGE SCALE GENOMIC DNA]</scope>
    <source>
        <strain evidence="3">ATCC 14899</strain>
    </source>
</reference>
<proteinExistence type="predicted"/>
<feature type="transmembrane region" description="Helical" evidence="1">
    <location>
        <begin position="45"/>
        <end position="63"/>
    </location>
</feature>
<evidence type="ECO:0000256" key="1">
    <source>
        <dbReference type="SAM" id="Phobius"/>
    </source>
</evidence>
<dbReference type="EMBL" id="CP009313">
    <property type="protein sequence ID" value="AJE41675.1"/>
    <property type="molecule type" value="Genomic_DNA"/>
</dbReference>
<sequence>MTGVYGVLVGAAAMVIATVIAVGIVSVVTGWVPRWERRKVRRPRLWGYGALVSAVGMSVFVFLGPFDDALSSRTVLAVAGLAVWVLGAAVQMTARRPGRTA</sequence>
<keyword evidence="3" id="KW-1185">Reference proteome</keyword>
<keyword evidence="1" id="KW-0812">Transmembrane</keyword>
<gene>
    <name evidence="2" type="ORF">SNOD_17835</name>
</gene>
<accession>A0A0B5DKI1</accession>
<feature type="transmembrane region" description="Helical" evidence="1">
    <location>
        <begin position="6"/>
        <end position="33"/>
    </location>
</feature>
<evidence type="ECO:0000313" key="3">
    <source>
        <dbReference type="Proteomes" id="UP000031526"/>
    </source>
</evidence>